<accession>A0A2K1STZ5</accession>
<feature type="compositionally biased region" description="Pro residues" evidence="1">
    <location>
        <begin position="200"/>
        <end position="218"/>
    </location>
</feature>
<dbReference type="EMBL" id="MNLH01000005">
    <property type="protein sequence ID" value="PNS42975.1"/>
    <property type="molecule type" value="Genomic_DNA"/>
</dbReference>
<organism evidence="4 5">
    <name type="scientific">Gardnerella vaginalis</name>
    <dbReference type="NCBI Taxonomy" id="2702"/>
    <lineage>
        <taxon>Bacteria</taxon>
        <taxon>Bacillati</taxon>
        <taxon>Actinomycetota</taxon>
        <taxon>Actinomycetes</taxon>
        <taxon>Bifidobacteriales</taxon>
        <taxon>Bifidobacteriaceae</taxon>
        <taxon>Gardnerella</taxon>
    </lineage>
</organism>
<evidence type="ECO:0008006" key="6">
    <source>
        <dbReference type="Google" id="ProtNLM"/>
    </source>
</evidence>
<keyword evidence="3" id="KW-0732">Signal</keyword>
<dbReference type="Proteomes" id="UP000236146">
    <property type="component" value="Unassembled WGS sequence"/>
</dbReference>
<keyword evidence="2" id="KW-1133">Transmembrane helix</keyword>
<proteinExistence type="predicted"/>
<feature type="signal peptide" evidence="3">
    <location>
        <begin position="1"/>
        <end position="23"/>
    </location>
</feature>
<protein>
    <recommendedName>
        <fullName evidence="6">Peptidase</fullName>
    </recommendedName>
</protein>
<feature type="region of interest" description="Disordered" evidence="1">
    <location>
        <begin position="191"/>
        <end position="220"/>
    </location>
</feature>
<evidence type="ECO:0000313" key="4">
    <source>
        <dbReference type="EMBL" id="PNS42975.1"/>
    </source>
</evidence>
<sequence length="452" mass="46841">MLNKKAIAALAAGATLVSGLAFATPSFAAETPKQATCTVDQDKVDDANNALAEALATKSAKKVALNKANKDLKTGNEQLGKVNNLKKTKEDADKAKEDADKAVAASKAADTSAEKLELKAKAAAAAEAATKAQENLTKGLSDAAKALGDDTLDAVEKVKTKVASLKTAVHDAKVSLDEAEQDVKDAQAELAKAECKTTPAPAPQPGPQPGPKPLPDVPSIPLRDMDHDQIRALTRLENAYVVLKKDQAAFESLHSEYLKSKANYYSALAKYQAVDKEYVAAQQKVADLKAAGKEGTDAYKAALNDEQAVSARYTAAQASLDEAAADFQAKTVAVNAAADKFNADLVLYRNAYNNAVAVRANVSGFPKPDDVAKAPTFGVPNQVKEAAKKAEAKKGAVKKSGAAAPSGAKLDTKAAAAASAAPLSKTGVTVMFTALAASMLAGIGAAVRKFRH</sequence>
<evidence type="ECO:0000256" key="2">
    <source>
        <dbReference type="SAM" id="Phobius"/>
    </source>
</evidence>
<gene>
    <name evidence="4" type="ORF">BFS05_05110</name>
</gene>
<feature type="region of interest" description="Disordered" evidence="1">
    <location>
        <begin position="73"/>
        <end position="97"/>
    </location>
</feature>
<reference evidence="4 5" key="1">
    <citation type="submission" date="2016-10" db="EMBL/GenBank/DDBJ databases">
        <authorList>
            <person name="Varghese N."/>
        </authorList>
    </citation>
    <scope>NUCLEOTIDE SEQUENCE [LARGE SCALE GENOMIC DNA]</scope>
    <source>
        <strain evidence="4 5">KA00225</strain>
    </source>
</reference>
<feature type="compositionally biased region" description="Basic and acidic residues" evidence="1">
    <location>
        <begin position="87"/>
        <end position="97"/>
    </location>
</feature>
<comment type="caution">
    <text evidence="4">The sequence shown here is derived from an EMBL/GenBank/DDBJ whole genome shotgun (WGS) entry which is preliminary data.</text>
</comment>
<dbReference type="RefSeq" id="WP_103084913.1">
    <property type="nucleotide sequence ID" value="NZ_MNLH01000005.1"/>
</dbReference>
<feature type="transmembrane region" description="Helical" evidence="2">
    <location>
        <begin position="428"/>
        <end position="447"/>
    </location>
</feature>
<name>A0A2K1STZ5_GARVA</name>
<feature type="chain" id="PRO_5038785824" description="Peptidase" evidence="3">
    <location>
        <begin position="24"/>
        <end position="452"/>
    </location>
</feature>
<evidence type="ECO:0000313" key="5">
    <source>
        <dbReference type="Proteomes" id="UP000236146"/>
    </source>
</evidence>
<evidence type="ECO:0000256" key="1">
    <source>
        <dbReference type="SAM" id="MobiDB-lite"/>
    </source>
</evidence>
<keyword evidence="2" id="KW-0812">Transmembrane</keyword>
<keyword evidence="2" id="KW-0472">Membrane</keyword>
<dbReference type="AlphaFoldDB" id="A0A2K1STZ5"/>
<evidence type="ECO:0000256" key="3">
    <source>
        <dbReference type="SAM" id="SignalP"/>
    </source>
</evidence>